<sequence length="200" mass="22726">MTLTLEEVVKEHKDESDSSKSDRHWKRPKRSYQSPLNNHLEGLIALGSDESLIGPHTLDSAIEEVGTSKTPVSKSAEQYLRPSALLEEIRRGKMKVEGKDIESIQGRCHLKAPLQKVSLTHAPLKIFVPPLNTFKRQTTSIPKPYQWVDKGRQLDEKTSVIKEALTLMDQLRGDAQVLQERVVQLSLEKKELEETLEHKC</sequence>
<dbReference type="AlphaFoldDB" id="A0A5A7UI92"/>
<dbReference type="OrthoDB" id="1838697at2759"/>
<reference evidence="5 6" key="1">
    <citation type="submission" date="2019-08" db="EMBL/GenBank/DDBJ databases">
        <title>Draft genome sequences of two oriental melons (Cucumis melo L. var makuwa).</title>
        <authorList>
            <person name="Kwon S.-Y."/>
        </authorList>
    </citation>
    <scope>NUCLEOTIDE SEQUENCE [LARGE SCALE GENOMIC DNA]</scope>
    <source>
        <strain evidence="6">cv. Chang Bougi</strain>
        <strain evidence="5">cv. SW 3</strain>
        <tissue evidence="3">Leaf</tissue>
    </source>
</reference>
<feature type="region of interest" description="Disordered" evidence="2">
    <location>
        <begin position="1"/>
        <end position="33"/>
    </location>
</feature>
<dbReference type="EMBL" id="SSTE01008974">
    <property type="protein sequence ID" value="KAA0053996.1"/>
    <property type="molecule type" value="Genomic_DNA"/>
</dbReference>
<evidence type="ECO:0000313" key="5">
    <source>
        <dbReference type="Proteomes" id="UP000321393"/>
    </source>
</evidence>
<name>A0A5A7UI92_CUCMM</name>
<feature type="coiled-coil region" evidence="1">
    <location>
        <begin position="161"/>
        <end position="195"/>
    </location>
</feature>
<gene>
    <name evidence="4" type="ORF">E5676_scaffold480G00690</name>
    <name evidence="3" type="ORF">E6C27_scaffold318G00430</name>
</gene>
<dbReference type="Proteomes" id="UP000321393">
    <property type="component" value="Unassembled WGS sequence"/>
</dbReference>
<proteinExistence type="predicted"/>
<evidence type="ECO:0000256" key="1">
    <source>
        <dbReference type="SAM" id="Coils"/>
    </source>
</evidence>
<protein>
    <submittedName>
        <fullName evidence="3">Uncharacterized protein</fullName>
    </submittedName>
</protein>
<dbReference type="EMBL" id="SSTD01006130">
    <property type="protein sequence ID" value="TYK20681.1"/>
    <property type="molecule type" value="Genomic_DNA"/>
</dbReference>
<comment type="caution">
    <text evidence="3">The sequence shown here is derived from an EMBL/GenBank/DDBJ whole genome shotgun (WGS) entry which is preliminary data.</text>
</comment>
<evidence type="ECO:0000313" key="3">
    <source>
        <dbReference type="EMBL" id="KAA0053996.1"/>
    </source>
</evidence>
<keyword evidence="1" id="KW-0175">Coiled coil</keyword>
<evidence type="ECO:0000256" key="2">
    <source>
        <dbReference type="SAM" id="MobiDB-lite"/>
    </source>
</evidence>
<accession>A0A5A7UI92</accession>
<dbReference type="Proteomes" id="UP000321947">
    <property type="component" value="Unassembled WGS sequence"/>
</dbReference>
<organism evidence="3 5">
    <name type="scientific">Cucumis melo var. makuwa</name>
    <name type="common">Oriental melon</name>
    <dbReference type="NCBI Taxonomy" id="1194695"/>
    <lineage>
        <taxon>Eukaryota</taxon>
        <taxon>Viridiplantae</taxon>
        <taxon>Streptophyta</taxon>
        <taxon>Embryophyta</taxon>
        <taxon>Tracheophyta</taxon>
        <taxon>Spermatophyta</taxon>
        <taxon>Magnoliopsida</taxon>
        <taxon>eudicotyledons</taxon>
        <taxon>Gunneridae</taxon>
        <taxon>Pentapetalae</taxon>
        <taxon>rosids</taxon>
        <taxon>fabids</taxon>
        <taxon>Cucurbitales</taxon>
        <taxon>Cucurbitaceae</taxon>
        <taxon>Benincaseae</taxon>
        <taxon>Cucumis</taxon>
    </lineage>
</organism>
<evidence type="ECO:0000313" key="4">
    <source>
        <dbReference type="EMBL" id="TYK20681.1"/>
    </source>
</evidence>
<feature type="compositionally biased region" description="Basic and acidic residues" evidence="2">
    <location>
        <begin position="7"/>
        <end position="22"/>
    </location>
</feature>
<evidence type="ECO:0000313" key="6">
    <source>
        <dbReference type="Proteomes" id="UP000321947"/>
    </source>
</evidence>